<feature type="compositionally biased region" description="Basic and acidic residues" evidence="2">
    <location>
        <begin position="122"/>
        <end position="131"/>
    </location>
</feature>
<feature type="region of interest" description="Disordered" evidence="2">
    <location>
        <begin position="152"/>
        <end position="177"/>
    </location>
</feature>
<evidence type="ECO:0000313" key="4">
    <source>
        <dbReference type="EMBL" id="EOG23724.1"/>
    </source>
</evidence>
<evidence type="ECO:0000259" key="3">
    <source>
        <dbReference type="Pfam" id="PF13518"/>
    </source>
</evidence>
<comment type="caution">
    <text evidence="4">The sequence shown here is derived from an EMBL/GenBank/DDBJ whole genome shotgun (WGS) entry which is preliminary data.</text>
</comment>
<dbReference type="AlphaFoldDB" id="A0A829EXR0"/>
<dbReference type="InterPro" id="IPR036388">
    <property type="entry name" value="WH-like_DNA-bd_sf"/>
</dbReference>
<evidence type="ECO:0000256" key="2">
    <source>
        <dbReference type="SAM" id="MobiDB-lite"/>
    </source>
</evidence>
<evidence type="ECO:0000256" key="1">
    <source>
        <dbReference type="ARBA" id="ARBA00038232"/>
    </source>
</evidence>
<organism evidence="4 5">
    <name type="scientific">Enterococcus faecium EnGen0180</name>
    <dbReference type="NCBI Taxonomy" id="1157475"/>
    <lineage>
        <taxon>Bacteria</taxon>
        <taxon>Bacillati</taxon>
        <taxon>Bacillota</taxon>
        <taxon>Bacilli</taxon>
        <taxon>Lactobacillales</taxon>
        <taxon>Enterococcaceae</taxon>
        <taxon>Enterococcus</taxon>
    </lineage>
</organism>
<gene>
    <name evidence="4" type="ORF">SMG_02234</name>
</gene>
<sequence length="177" mass="20570">MDGKGGSDYLAKKHSIKVPSQVKRWINAYQVFGEEGLVRKRQKKKYSVQFKLDAIELYLTSELSYREVANTLNMNNPNLIASWMHQFREGGIDGLSKTKGCPPILSKKYEPKNKKKSTTKATSKERERIEELEKRVRSLQIENASLKELRKLRKQEAQQRRMKQSHESSQASDDRLN</sequence>
<dbReference type="InterPro" id="IPR055247">
    <property type="entry name" value="InsJ-like_HTH"/>
</dbReference>
<evidence type="ECO:0000313" key="5">
    <source>
        <dbReference type="Proteomes" id="UP000013834"/>
    </source>
</evidence>
<comment type="similarity">
    <text evidence="1">Belongs to the IS150/IS1296 orfA family.</text>
</comment>
<feature type="domain" description="Insertion element IS150 protein InsJ-like helix-turn-helix" evidence="3">
    <location>
        <begin position="50"/>
        <end position="100"/>
    </location>
</feature>
<dbReference type="PANTHER" id="PTHR33795:SF1">
    <property type="entry name" value="INSERTION ELEMENT IS150 PROTEIN INSJ"/>
    <property type="match status" value="1"/>
</dbReference>
<protein>
    <recommendedName>
        <fullName evidence="3">Insertion element IS150 protein InsJ-like helix-turn-helix domain-containing protein</fullName>
    </recommendedName>
</protein>
<dbReference type="SUPFAM" id="SSF48295">
    <property type="entry name" value="TrpR-like"/>
    <property type="match status" value="1"/>
</dbReference>
<reference evidence="4 5" key="1">
    <citation type="submission" date="2013-02" db="EMBL/GenBank/DDBJ databases">
        <title>The Genome Sequence of Enterococcus faecium VRE_84.</title>
        <authorList>
            <consortium name="The Broad Institute Genome Sequencing Platform"/>
            <consortium name="The Broad Institute Genome Sequencing Center for Infectious Disease"/>
            <person name="Earl A.M."/>
            <person name="Gilmore M.S."/>
            <person name="Lebreton F."/>
            <person name="Hammerum A.M."/>
            <person name="Jensen L.B."/>
            <person name="Guardabassi L."/>
            <person name="Walker B."/>
            <person name="Young S.K."/>
            <person name="Zeng Q."/>
            <person name="Gargeya S."/>
            <person name="Fitzgerald M."/>
            <person name="Haas B."/>
            <person name="Abouelleil A."/>
            <person name="Alvarado L."/>
            <person name="Arachchi H.M."/>
            <person name="Berlin A.M."/>
            <person name="Chapman S.B."/>
            <person name="Dewar J."/>
            <person name="Goldberg J."/>
            <person name="Griggs A."/>
            <person name="Gujja S."/>
            <person name="Hansen M."/>
            <person name="Howarth C."/>
            <person name="Imamovic A."/>
            <person name="Larimer J."/>
            <person name="McCowan C."/>
            <person name="Murphy C."/>
            <person name="Neiman D."/>
            <person name="Pearson M."/>
            <person name="Priest M."/>
            <person name="Roberts A."/>
            <person name="Saif S."/>
            <person name="Shea T."/>
            <person name="Sisk P."/>
            <person name="Sykes S."/>
            <person name="Wortman J."/>
            <person name="Nusbaum C."/>
            <person name="Birren B."/>
        </authorList>
    </citation>
    <scope>NUCLEOTIDE SEQUENCE [LARGE SCALE GENOMIC DNA]</scope>
    <source>
        <strain evidence="4 5">VRE 84</strain>
    </source>
</reference>
<name>A0A829EXR0_ENTFC</name>
<feature type="region of interest" description="Disordered" evidence="2">
    <location>
        <begin position="98"/>
        <end position="131"/>
    </location>
</feature>
<proteinExistence type="inferred from homology"/>
<accession>A0A829EXR0</accession>
<dbReference type="InterPro" id="IPR010921">
    <property type="entry name" value="Trp_repressor/repl_initiator"/>
</dbReference>
<dbReference type="PANTHER" id="PTHR33795">
    <property type="entry name" value="INSERTION ELEMENT IS150 PROTEIN INSJ"/>
    <property type="match status" value="1"/>
</dbReference>
<dbReference type="InterPro" id="IPR052057">
    <property type="entry name" value="IS150/IS1296_orfA-like"/>
</dbReference>
<dbReference type="Proteomes" id="UP000013834">
    <property type="component" value="Unassembled WGS sequence"/>
</dbReference>
<dbReference type="EMBL" id="AIVF01000038">
    <property type="protein sequence ID" value="EOG23724.1"/>
    <property type="molecule type" value="Genomic_DNA"/>
</dbReference>
<dbReference type="Pfam" id="PF13518">
    <property type="entry name" value="HTH_28"/>
    <property type="match status" value="1"/>
</dbReference>
<dbReference type="Gene3D" id="1.10.10.10">
    <property type="entry name" value="Winged helix-like DNA-binding domain superfamily/Winged helix DNA-binding domain"/>
    <property type="match status" value="1"/>
</dbReference>
<dbReference type="GO" id="GO:0043565">
    <property type="term" value="F:sequence-specific DNA binding"/>
    <property type="evidence" value="ECO:0007669"/>
    <property type="project" value="InterPro"/>
</dbReference>